<keyword evidence="1" id="KW-0812">Transmembrane</keyword>
<name>G3IES8_CRIGR</name>
<evidence type="ECO:0000313" key="3">
    <source>
        <dbReference type="Proteomes" id="UP000001075"/>
    </source>
</evidence>
<reference evidence="3" key="1">
    <citation type="journal article" date="2011" name="Nat. Biotechnol.">
        <title>The genomic sequence of the Chinese hamster ovary (CHO)-K1 cell line.</title>
        <authorList>
            <person name="Xu X."/>
            <person name="Nagarajan H."/>
            <person name="Lewis N.E."/>
            <person name="Pan S."/>
            <person name="Cai Z."/>
            <person name="Liu X."/>
            <person name="Chen W."/>
            <person name="Xie M."/>
            <person name="Wang W."/>
            <person name="Hammond S."/>
            <person name="Andersen M.R."/>
            <person name="Neff N."/>
            <person name="Passarelli B."/>
            <person name="Koh W."/>
            <person name="Fan H.C."/>
            <person name="Wang J."/>
            <person name="Gui Y."/>
            <person name="Lee K.H."/>
            <person name="Betenbaugh M.J."/>
            <person name="Quake S.R."/>
            <person name="Famili I."/>
            <person name="Palsson B.O."/>
            <person name="Wang J."/>
        </authorList>
    </citation>
    <scope>NUCLEOTIDE SEQUENCE [LARGE SCALE GENOMIC DNA]</scope>
    <source>
        <strain evidence="3">CHO K1 cell line</strain>
    </source>
</reference>
<evidence type="ECO:0000313" key="2">
    <source>
        <dbReference type="EMBL" id="EGW02974.1"/>
    </source>
</evidence>
<dbReference type="Proteomes" id="UP000001075">
    <property type="component" value="Unassembled WGS sequence"/>
</dbReference>
<dbReference type="AlphaFoldDB" id="G3IES8"/>
<dbReference type="InParanoid" id="G3IES8"/>
<organism evidence="2 3">
    <name type="scientific">Cricetulus griseus</name>
    <name type="common">Chinese hamster</name>
    <name type="synonym">Cricetulus barabensis griseus</name>
    <dbReference type="NCBI Taxonomy" id="10029"/>
    <lineage>
        <taxon>Eukaryota</taxon>
        <taxon>Metazoa</taxon>
        <taxon>Chordata</taxon>
        <taxon>Craniata</taxon>
        <taxon>Vertebrata</taxon>
        <taxon>Euteleostomi</taxon>
        <taxon>Mammalia</taxon>
        <taxon>Eutheria</taxon>
        <taxon>Euarchontoglires</taxon>
        <taxon>Glires</taxon>
        <taxon>Rodentia</taxon>
        <taxon>Myomorpha</taxon>
        <taxon>Muroidea</taxon>
        <taxon>Cricetidae</taxon>
        <taxon>Cricetinae</taxon>
        <taxon>Cricetulus</taxon>
    </lineage>
</organism>
<gene>
    <name evidence="2" type="ORF">I79_022231</name>
</gene>
<evidence type="ECO:0000256" key="1">
    <source>
        <dbReference type="SAM" id="Phobius"/>
    </source>
</evidence>
<keyword evidence="1" id="KW-1133">Transmembrane helix</keyword>
<proteinExistence type="predicted"/>
<keyword evidence="1" id="KW-0472">Membrane</keyword>
<feature type="transmembrane region" description="Helical" evidence="1">
    <location>
        <begin position="36"/>
        <end position="54"/>
    </location>
</feature>
<protein>
    <submittedName>
        <fullName evidence="2">Uncharacterized protein</fullName>
    </submittedName>
</protein>
<accession>G3IES8</accession>
<sequence length="69" mass="7753">MSVSRGLTGWKYKTENEVGGPYRVWRVDLSQVLPKVPLYCLLVFFFLISVMFSIEIQDPSAVTSIGLGL</sequence>
<dbReference type="EMBL" id="JH002258">
    <property type="protein sequence ID" value="EGW02974.1"/>
    <property type="molecule type" value="Genomic_DNA"/>
</dbReference>